<dbReference type="Proteomes" id="UP000639294">
    <property type="component" value="Unassembled WGS sequence"/>
</dbReference>
<dbReference type="Pfam" id="PF01261">
    <property type="entry name" value="AP_endonuc_2"/>
    <property type="match status" value="1"/>
</dbReference>
<dbReference type="Gene3D" id="3.20.20.150">
    <property type="entry name" value="Divalent-metal-dependent TIM barrel enzymes"/>
    <property type="match status" value="1"/>
</dbReference>
<gene>
    <name evidence="2" type="ORF">IRZ77_00240</name>
</gene>
<dbReference type="InterPro" id="IPR013022">
    <property type="entry name" value="Xyl_isomerase-like_TIM-brl"/>
</dbReference>
<dbReference type="InterPro" id="IPR036237">
    <property type="entry name" value="Xyl_isomerase-like_sf"/>
</dbReference>
<keyword evidence="3" id="KW-1185">Reference proteome</keyword>
<dbReference type="InterPro" id="IPR050312">
    <property type="entry name" value="IolE/XylAMocC-like"/>
</dbReference>
<evidence type="ECO:0000259" key="1">
    <source>
        <dbReference type="Pfam" id="PF01261"/>
    </source>
</evidence>
<comment type="caution">
    <text evidence="2">The sequence shown here is derived from an EMBL/GenBank/DDBJ whole genome shotgun (WGS) entry which is preliminary data.</text>
</comment>
<accession>A0ABS0FUE1</accession>
<dbReference type="EMBL" id="JADLJS010000001">
    <property type="protein sequence ID" value="MBF8643988.1"/>
    <property type="molecule type" value="Genomic_DNA"/>
</dbReference>
<keyword evidence="2" id="KW-0413">Isomerase</keyword>
<dbReference type="GO" id="GO:0016853">
    <property type="term" value="F:isomerase activity"/>
    <property type="evidence" value="ECO:0007669"/>
    <property type="project" value="UniProtKB-KW"/>
</dbReference>
<name>A0ABS0FUE1_9PSED</name>
<protein>
    <submittedName>
        <fullName evidence="2">Sugar phosphate isomerase/epimerase</fullName>
    </submittedName>
</protein>
<evidence type="ECO:0000313" key="2">
    <source>
        <dbReference type="EMBL" id="MBF8643988.1"/>
    </source>
</evidence>
<dbReference type="PANTHER" id="PTHR12110:SF21">
    <property type="entry name" value="XYLOSE ISOMERASE-LIKE TIM BARREL DOMAIN-CONTAINING PROTEIN"/>
    <property type="match status" value="1"/>
</dbReference>
<organism evidence="2 3">
    <name type="scientific">Pseudomonas pudica</name>
    <dbReference type="NCBI Taxonomy" id="272772"/>
    <lineage>
        <taxon>Bacteria</taxon>
        <taxon>Pseudomonadati</taxon>
        <taxon>Pseudomonadota</taxon>
        <taxon>Gammaproteobacteria</taxon>
        <taxon>Pseudomonadales</taxon>
        <taxon>Pseudomonadaceae</taxon>
        <taxon>Pseudomonas</taxon>
    </lineage>
</organism>
<proteinExistence type="predicted"/>
<sequence length="262" mass="29455">MHHSIHAMDFIFQTNLGTYSLQAQCEMLSELGYQGLKVSSWSSELEHLAKVQSTWGLEVGAVYAIYRPGLESRLIRLAESLEGCQCIQLALHSGTSITEGDVRMIEALLPICERRGIQIALYPHVRYGMQTTSEAVQLCEMFNHPNLGIVFNGYHWYAAKEGSLEDRLDALWPWLKDVIIAGSSLSPLGWGGVATIEPLDSGEVDNFVILGGLRRRGYTGTIAFLGWEGMGGNVYNNLRRSRDAFREMELRYEAHPDWVLMR</sequence>
<reference evidence="2 3" key="1">
    <citation type="submission" date="2020-10" db="EMBL/GenBank/DDBJ databases">
        <title>Genome sequences of Pseudomonas isolates.</title>
        <authorList>
            <person name="Wessels L."/>
            <person name="Reich F."/>
            <person name="Hammerl J."/>
        </authorList>
    </citation>
    <scope>NUCLEOTIDE SEQUENCE [LARGE SCALE GENOMIC DNA]</scope>
    <source>
        <strain evidence="2 3">20-MO00628-0</strain>
    </source>
</reference>
<evidence type="ECO:0000313" key="3">
    <source>
        <dbReference type="Proteomes" id="UP000639294"/>
    </source>
</evidence>
<feature type="domain" description="Xylose isomerase-like TIM barrel" evidence="1">
    <location>
        <begin position="73"/>
        <end position="233"/>
    </location>
</feature>
<dbReference type="SUPFAM" id="SSF51658">
    <property type="entry name" value="Xylose isomerase-like"/>
    <property type="match status" value="1"/>
</dbReference>
<dbReference type="PANTHER" id="PTHR12110">
    <property type="entry name" value="HYDROXYPYRUVATE ISOMERASE"/>
    <property type="match status" value="1"/>
</dbReference>